<dbReference type="AlphaFoldDB" id="A0A848LPS2"/>
<gene>
    <name evidence="2" type="ORF">HG543_32160</name>
</gene>
<evidence type="ECO:0000256" key="1">
    <source>
        <dbReference type="SAM" id="SignalP"/>
    </source>
</evidence>
<dbReference type="Proteomes" id="UP000518300">
    <property type="component" value="Unassembled WGS sequence"/>
</dbReference>
<dbReference type="EMBL" id="JABBJJ010000187">
    <property type="protein sequence ID" value="NMO19494.1"/>
    <property type="molecule type" value="Genomic_DNA"/>
</dbReference>
<name>A0A848LPS2_9BACT</name>
<evidence type="ECO:0008006" key="4">
    <source>
        <dbReference type="Google" id="ProtNLM"/>
    </source>
</evidence>
<proteinExistence type="predicted"/>
<evidence type="ECO:0000313" key="2">
    <source>
        <dbReference type="EMBL" id="NMO19494.1"/>
    </source>
</evidence>
<dbReference type="RefSeq" id="WP_169348742.1">
    <property type="nucleotide sequence ID" value="NZ_JABBJJ010000187.1"/>
</dbReference>
<organism evidence="2 3">
    <name type="scientific">Pyxidicoccus fallax</name>
    <dbReference type="NCBI Taxonomy" id="394095"/>
    <lineage>
        <taxon>Bacteria</taxon>
        <taxon>Pseudomonadati</taxon>
        <taxon>Myxococcota</taxon>
        <taxon>Myxococcia</taxon>
        <taxon>Myxococcales</taxon>
        <taxon>Cystobacterineae</taxon>
        <taxon>Myxococcaceae</taxon>
        <taxon>Pyxidicoccus</taxon>
    </lineage>
</organism>
<accession>A0A848LPS2</accession>
<protein>
    <recommendedName>
        <fullName evidence="4">Lipoprotein</fullName>
    </recommendedName>
</protein>
<keyword evidence="3" id="KW-1185">Reference proteome</keyword>
<reference evidence="2 3" key="1">
    <citation type="submission" date="2020-04" db="EMBL/GenBank/DDBJ databases">
        <title>Draft genome of Pyxidicoccus fallax type strain.</title>
        <authorList>
            <person name="Whitworth D.E."/>
        </authorList>
    </citation>
    <scope>NUCLEOTIDE SEQUENCE [LARGE SCALE GENOMIC DNA]</scope>
    <source>
        <strain evidence="2 3">DSM 14698</strain>
    </source>
</reference>
<comment type="caution">
    <text evidence="2">The sequence shown here is derived from an EMBL/GenBank/DDBJ whole genome shotgun (WGS) entry which is preliminary data.</text>
</comment>
<feature type="signal peptide" evidence="1">
    <location>
        <begin position="1"/>
        <end position="19"/>
    </location>
</feature>
<sequence length="261" mass="28141">MRRSSLALLLLLSAACAHGPKGRSGPNVLITPAELALQTGLEPWAISMPFGKDQDGTELVLQFMERAEASGAHFVSDVQVVFMAEENGQPLECRTRLVPEGTARDIQRGMRTAESGSRSPALTLVQRPVSRPEYTCMSQQGARVATGTYVDTGVERGLVPSRGQGGGRGLLNAVTLCGYQPVTRMLTRYAFEDTVNYVPPQLPRVREARPELRIEETDAECLPREPHAPAVNRIEAIAYGGSGPKAALGSSPEVIPVQHDL</sequence>
<evidence type="ECO:0000313" key="3">
    <source>
        <dbReference type="Proteomes" id="UP000518300"/>
    </source>
</evidence>
<feature type="chain" id="PRO_5032421068" description="Lipoprotein" evidence="1">
    <location>
        <begin position="20"/>
        <end position="261"/>
    </location>
</feature>
<keyword evidence="1" id="KW-0732">Signal</keyword>
<dbReference type="PROSITE" id="PS51257">
    <property type="entry name" value="PROKAR_LIPOPROTEIN"/>
    <property type="match status" value="1"/>
</dbReference>